<evidence type="ECO:0000259" key="9">
    <source>
        <dbReference type="PROSITE" id="PS50835"/>
    </source>
</evidence>
<feature type="disulfide bond" evidence="7">
    <location>
        <begin position="36"/>
        <end position="97"/>
    </location>
</feature>
<feature type="domain" description="SRCR" evidence="8">
    <location>
        <begin position="1"/>
        <end position="98"/>
    </location>
</feature>
<keyword evidence="5 7" id="KW-1015">Disulfide bond</keyword>
<dbReference type="Gene3D" id="2.60.40.10">
    <property type="entry name" value="Immunoglobulins"/>
    <property type="match status" value="2"/>
</dbReference>
<sequence>VGGSDSCCGRVEILHSSEWGTVCDDDWDLNDADVVCKQLNCGRAISAPHSAAFSKGSGPIWLDDVGCSGNENVLTQCSHGGLGTHNCKHGEDAGVVCSGDLQMPTLSIISLHSAVSPGENIQFRCTTPNPRCQENAEFCLFRNKSSTTYPRRDVSGVTFNLTADVSHQDQYSCYYSYSNNTIRSYRSNTIEIVVVNLQQPEISFQDPDGGFVLGPQGSVVTRGHSFTITCFSGSQYPGGFFYLFNGPNISRSQSAINNTAFLIFPEADYSHQGNYSCVYE</sequence>
<feature type="domain" description="Ig-like" evidence="9">
    <location>
        <begin position="104"/>
        <end position="189"/>
    </location>
</feature>
<dbReference type="Pfam" id="PF00530">
    <property type="entry name" value="SRCR"/>
    <property type="match status" value="1"/>
</dbReference>
<dbReference type="InterPro" id="IPR007110">
    <property type="entry name" value="Ig-like_dom"/>
</dbReference>
<dbReference type="Gene3D" id="3.10.250.10">
    <property type="entry name" value="SRCR-like domain"/>
    <property type="match status" value="1"/>
</dbReference>
<evidence type="ECO:0000256" key="2">
    <source>
        <dbReference type="ARBA" id="ARBA00022525"/>
    </source>
</evidence>
<dbReference type="AlphaFoldDB" id="A0A9W7W8R7"/>
<dbReference type="PROSITE" id="PS50835">
    <property type="entry name" value="IG_LIKE"/>
    <property type="match status" value="2"/>
</dbReference>
<dbReference type="InterPro" id="IPR001190">
    <property type="entry name" value="SRCR"/>
</dbReference>
<evidence type="ECO:0000256" key="7">
    <source>
        <dbReference type="PROSITE-ProRule" id="PRU00196"/>
    </source>
</evidence>
<dbReference type="GO" id="GO:0016020">
    <property type="term" value="C:membrane"/>
    <property type="evidence" value="ECO:0007669"/>
    <property type="project" value="InterPro"/>
</dbReference>
<feature type="non-terminal residue" evidence="10">
    <location>
        <position position="280"/>
    </location>
</feature>
<reference evidence="10" key="1">
    <citation type="submission" date="2021-02" db="EMBL/GenBank/DDBJ databases">
        <title>Comparative genomics reveals that relaxation of natural selection precedes convergent phenotypic evolution of cavefish.</title>
        <authorList>
            <person name="Peng Z."/>
        </authorList>
    </citation>
    <scope>NUCLEOTIDE SEQUENCE</scope>
    <source>
        <tissue evidence="10">Muscle</tissue>
    </source>
</reference>
<name>A0A9W7W8R7_TRIRA</name>
<keyword evidence="6" id="KW-0325">Glycoprotein</keyword>
<dbReference type="Proteomes" id="UP001059041">
    <property type="component" value="Unassembled WGS sequence"/>
</dbReference>
<feature type="disulfide bond" evidence="7">
    <location>
        <begin position="23"/>
        <end position="87"/>
    </location>
</feature>
<dbReference type="SUPFAM" id="SSF48726">
    <property type="entry name" value="Immunoglobulin"/>
    <property type="match status" value="2"/>
</dbReference>
<organism evidence="10 11">
    <name type="scientific">Triplophysa rosa</name>
    <name type="common">Cave loach</name>
    <dbReference type="NCBI Taxonomy" id="992332"/>
    <lineage>
        <taxon>Eukaryota</taxon>
        <taxon>Metazoa</taxon>
        <taxon>Chordata</taxon>
        <taxon>Craniata</taxon>
        <taxon>Vertebrata</taxon>
        <taxon>Euteleostomi</taxon>
        <taxon>Actinopterygii</taxon>
        <taxon>Neopterygii</taxon>
        <taxon>Teleostei</taxon>
        <taxon>Ostariophysi</taxon>
        <taxon>Cypriniformes</taxon>
        <taxon>Nemacheilidae</taxon>
        <taxon>Triplophysa</taxon>
    </lineage>
</organism>
<accession>A0A9W7W8R7</accession>
<evidence type="ECO:0000256" key="4">
    <source>
        <dbReference type="ARBA" id="ARBA00022737"/>
    </source>
</evidence>
<protein>
    <submittedName>
        <fullName evidence="10">Deleted in malignant brain tumors 1 protein-like</fullName>
    </submittedName>
</protein>
<feature type="non-terminal residue" evidence="10">
    <location>
        <position position="1"/>
    </location>
</feature>
<dbReference type="EMBL" id="JAFHDT010000518">
    <property type="protein sequence ID" value="KAI7789348.1"/>
    <property type="molecule type" value="Genomic_DNA"/>
</dbReference>
<evidence type="ECO:0000259" key="8">
    <source>
        <dbReference type="PROSITE" id="PS50287"/>
    </source>
</evidence>
<evidence type="ECO:0000256" key="5">
    <source>
        <dbReference type="ARBA" id="ARBA00023157"/>
    </source>
</evidence>
<dbReference type="FunFam" id="3.10.250.10:FF:000002">
    <property type="entry name" value="Scavenger receptor cysteine-rich type 1 protein M130"/>
    <property type="match status" value="1"/>
</dbReference>
<dbReference type="SMART" id="SM00202">
    <property type="entry name" value="SR"/>
    <property type="match status" value="1"/>
</dbReference>
<evidence type="ECO:0000256" key="3">
    <source>
        <dbReference type="ARBA" id="ARBA00022729"/>
    </source>
</evidence>
<dbReference type="InterPro" id="IPR013783">
    <property type="entry name" value="Ig-like_fold"/>
</dbReference>
<evidence type="ECO:0000256" key="1">
    <source>
        <dbReference type="ARBA" id="ARBA00004613"/>
    </source>
</evidence>
<keyword evidence="4" id="KW-0677">Repeat</keyword>
<dbReference type="PANTHER" id="PTHR19331">
    <property type="entry name" value="SCAVENGER RECEPTOR DOMAIN-CONTAINING"/>
    <property type="match status" value="1"/>
</dbReference>
<comment type="caution">
    <text evidence="10">The sequence shown here is derived from an EMBL/GenBank/DDBJ whole genome shotgun (WGS) entry which is preliminary data.</text>
</comment>
<dbReference type="PANTHER" id="PTHR19331:SF22">
    <property type="entry name" value="DELETED IN MALIGNANT BRAIN TUMORS 1 PROTEIN"/>
    <property type="match status" value="1"/>
</dbReference>
<comment type="subcellular location">
    <subcellularLocation>
        <location evidence="1">Secreted</location>
    </subcellularLocation>
</comment>
<dbReference type="PROSITE" id="PS50287">
    <property type="entry name" value="SRCR_2"/>
    <property type="match status" value="1"/>
</dbReference>
<proteinExistence type="predicted"/>
<evidence type="ECO:0000313" key="10">
    <source>
        <dbReference type="EMBL" id="KAI7789348.1"/>
    </source>
</evidence>
<dbReference type="PRINTS" id="PR00258">
    <property type="entry name" value="SPERACTRCPTR"/>
</dbReference>
<keyword evidence="2" id="KW-0964">Secreted</keyword>
<keyword evidence="11" id="KW-1185">Reference proteome</keyword>
<gene>
    <name evidence="10" type="ORF">IRJ41_016556</name>
</gene>
<feature type="disulfide bond" evidence="7">
    <location>
        <begin position="67"/>
        <end position="77"/>
    </location>
</feature>
<dbReference type="InterPro" id="IPR036179">
    <property type="entry name" value="Ig-like_dom_sf"/>
</dbReference>
<feature type="domain" description="Ig-like" evidence="9">
    <location>
        <begin position="200"/>
        <end position="280"/>
    </location>
</feature>
<dbReference type="SUPFAM" id="SSF56487">
    <property type="entry name" value="SRCR-like"/>
    <property type="match status" value="1"/>
</dbReference>
<keyword evidence="3" id="KW-0732">Signal</keyword>
<evidence type="ECO:0000256" key="6">
    <source>
        <dbReference type="ARBA" id="ARBA00023180"/>
    </source>
</evidence>
<evidence type="ECO:0000313" key="11">
    <source>
        <dbReference type="Proteomes" id="UP001059041"/>
    </source>
</evidence>
<dbReference type="InterPro" id="IPR036772">
    <property type="entry name" value="SRCR-like_dom_sf"/>
</dbReference>